<name>A0A238Z8N8_9BACT</name>
<feature type="domain" description="Nitroreductase" evidence="5">
    <location>
        <begin position="7"/>
        <end position="71"/>
    </location>
</feature>
<evidence type="ECO:0000259" key="5">
    <source>
        <dbReference type="Pfam" id="PF00881"/>
    </source>
</evidence>
<evidence type="ECO:0000256" key="1">
    <source>
        <dbReference type="ARBA" id="ARBA00022630"/>
    </source>
</evidence>
<dbReference type="PANTHER" id="PTHR23026:SF90">
    <property type="entry name" value="IODOTYROSINE DEIODINASE 1"/>
    <property type="match status" value="1"/>
</dbReference>
<keyword evidence="2" id="KW-0288">FMN</keyword>
<evidence type="ECO:0000313" key="6">
    <source>
        <dbReference type="EMBL" id="SNR79213.1"/>
    </source>
</evidence>
<dbReference type="RefSeq" id="WP_089272924.1">
    <property type="nucleotide sequence ID" value="NZ_FZOC01000002.1"/>
</dbReference>
<dbReference type="OrthoDB" id="9798230at2"/>
<protein>
    <submittedName>
        <fullName evidence="6">Nitroreductase</fullName>
    </submittedName>
</protein>
<dbReference type="AlphaFoldDB" id="A0A238Z8N8"/>
<evidence type="ECO:0000256" key="4">
    <source>
        <dbReference type="SAM" id="MobiDB-lite"/>
    </source>
</evidence>
<dbReference type="CDD" id="cd02150">
    <property type="entry name" value="nitroreductase"/>
    <property type="match status" value="1"/>
</dbReference>
<dbReference type="InterPro" id="IPR029479">
    <property type="entry name" value="Nitroreductase"/>
</dbReference>
<gene>
    <name evidence="6" type="ORF">SAMN04488503_1310</name>
</gene>
<dbReference type="PANTHER" id="PTHR23026">
    <property type="entry name" value="NADPH NITROREDUCTASE"/>
    <property type="match status" value="1"/>
</dbReference>
<reference evidence="6 7" key="1">
    <citation type="submission" date="2017-06" db="EMBL/GenBank/DDBJ databases">
        <authorList>
            <person name="Kim H.J."/>
            <person name="Triplett B.A."/>
        </authorList>
    </citation>
    <scope>NUCLEOTIDE SEQUENCE [LARGE SCALE GENOMIC DNA]</scope>
    <source>
        <strain evidence="6 7">DSM 13116</strain>
    </source>
</reference>
<dbReference type="GO" id="GO:0016491">
    <property type="term" value="F:oxidoreductase activity"/>
    <property type="evidence" value="ECO:0007669"/>
    <property type="project" value="UniProtKB-KW"/>
</dbReference>
<keyword evidence="1" id="KW-0285">Flavoprotein</keyword>
<dbReference type="InterPro" id="IPR000415">
    <property type="entry name" value="Nitroreductase-like"/>
</dbReference>
<evidence type="ECO:0000256" key="3">
    <source>
        <dbReference type="ARBA" id="ARBA00023002"/>
    </source>
</evidence>
<dbReference type="EMBL" id="FZOC01000002">
    <property type="protein sequence ID" value="SNR79213.1"/>
    <property type="molecule type" value="Genomic_DNA"/>
</dbReference>
<organism evidence="6 7">
    <name type="scientific">Humidesulfovibrio mexicanus</name>
    <dbReference type="NCBI Taxonomy" id="147047"/>
    <lineage>
        <taxon>Bacteria</taxon>
        <taxon>Pseudomonadati</taxon>
        <taxon>Thermodesulfobacteriota</taxon>
        <taxon>Desulfovibrionia</taxon>
        <taxon>Desulfovibrionales</taxon>
        <taxon>Desulfovibrionaceae</taxon>
        <taxon>Humidesulfovibrio</taxon>
    </lineage>
</organism>
<dbReference type="SUPFAM" id="SSF55469">
    <property type="entry name" value="FMN-dependent nitroreductase-like"/>
    <property type="match status" value="1"/>
</dbReference>
<accession>A0A238Z8N8</accession>
<dbReference type="Gene3D" id="3.40.109.10">
    <property type="entry name" value="NADH Oxidase"/>
    <property type="match status" value="1"/>
</dbReference>
<dbReference type="Pfam" id="PF00881">
    <property type="entry name" value="Nitroreductase"/>
    <property type="match status" value="1"/>
</dbReference>
<sequence length="171" mass="18785">MDVMDAILTRRSIRKYAEGPVTDEQLRTLLSAAMAAPSAGNQQPWQFVVVRQPALLAEVSRIHPHVHMAAKAPAGILVCGDTRVEKYPGYWVIDCAAAVQNLLLAAHGLGLGAVWTGIHPVQERVEAFAKLFGAPAGVVPHSFIPIGRPAEERRSEDRFRPERIHQERFPA</sequence>
<dbReference type="Proteomes" id="UP000198324">
    <property type="component" value="Unassembled WGS sequence"/>
</dbReference>
<feature type="region of interest" description="Disordered" evidence="4">
    <location>
        <begin position="150"/>
        <end position="171"/>
    </location>
</feature>
<evidence type="ECO:0000313" key="7">
    <source>
        <dbReference type="Proteomes" id="UP000198324"/>
    </source>
</evidence>
<keyword evidence="7" id="KW-1185">Reference proteome</keyword>
<keyword evidence="3" id="KW-0560">Oxidoreductase</keyword>
<dbReference type="InterPro" id="IPR050627">
    <property type="entry name" value="Nitroreductase/BluB"/>
</dbReference>
<evidence type="ECO:0000256" key="2">
    <source>
        <dbReference type="ARBA" id="ARBA00022643"/>
    </source>
</evidence>
<proteinExistence type="predicted"/>